<dbReference type="RefSeq" id="XP_033788129.1">
    <property type="nucleotide sequence ID" value="XM_033932238.1"/>
</dbReference>
<feature type="compositionally biased region" description="Polar residues" evidence="1">
    <location>
        <begin position="42"/>
        <end position="56"/>
    </location>
</feature>
<evidence type="ECO:0000313" key="5">
    <source>
        <dbReference type="RefSeq" id="XP_033788130.1"/>
    </source>
</evidence>
<dbReference type="GeneID" id="117354535"/>
<dbReference type="AlphaFoldDB" id="A0A6P8PZZ6"/>
<evidence type="ECO:0000313" key="4">
    <source>
        <dbReference type="RefSeq" id="XP_033788129.1"/>
    </source>
</evidence>
<evidence type="ECO:0000256" key="1">
    <source>
        <dbReference type="SAM" id="MobiDB-lite"/>
    </source>
</evidence>
<gene>
    <name evidence="4 5" type="primary">LOC117354535</name>
</gene>
<sequence length="464" mass="50578">MDSSVPLASGLCQICAELAPEERPCSKCRVALDGEEEGSMQLAPSDNSRASESQGAPSLEPSESDSPSAKRQCAEPSESMGGQGEMKGVNPSLLGFPPEFVQLMVEAFKAFQGSSGSALVSQGVSLPSHTVHSARVAQSFDTKVQLEGDQDDKGSDSMPLPPRKDSSLLKDDGCQPKCPDRKSLMLLDQGNDQMVSRLFKPAALLEVITESLRILHLDTPQTTAVKRTVMSSAKPQSACFPSHPDITKMLTEQWVVPDSPLRETQIMNKLYPLAQEFQALLASPKLDSLLVHITSRTSPSSEEGVAFKNAHDRRVDSVLKKQFRALTSGLNAAAATSFVARACHTLLRQTSTAEKDVYPQFLLSGVDYVADALYDMFRVMSKGSACSISARRILWMRHWDGDSSSKATLSRLPFKDQLLFGKDLNDLVASSRKRKAPAFRQRFRRARNSRGSAWNPAGASKKSQ</sequence>
<name>A0A6P8PZZ6_GEOSA</name>
<feature type="domain" description="Lamina-associated polypeptide 2 alpha C-terminal" evidence="2">
    <location>
        <begin position="236"/>
        <end position="428"/>
    </location>
</feature>
<reference evidence="4 5" key="1">
    <citation type="submission" date="2025-04" db="UniProtKB">
        <authorList>
            <consortium name="RefSeq"/>
        </authorList>
    </citation>
    <scope>IDENTIFICATION</scope>
</reference>
<feature type="compositionally biased region" description="Low complexity" evidence="1">
    <location>
        <begin position="57"/>
        <end position="67"/>
    </location>
</feature>
<feature type="compositionally biased region" description="Basic and acidic residues" evidence="1">
    <location>
        <begin position="162"/>
        <end position="176"/>
    </location>
</feature>
<protein>
    <submittedName>
        <fullName evidence="4 5">Uncharacterized protein LOC117354535</fullName>
    </submittedName>
</protein>
<organism evidence="3 5">
    <name type="scientific">Geotrypetes seraphini</name>
    <name type="common">Gaboon caecilian</name>
    <name type="synonym">Caecilia seraphini</name>
    <dbReference type="NCBI Taxonomy" id="260995"/>
    <lineage>
        <taxon>Eukaryota</taxon>
        <taxon>Metazoa</taxon>
        <taxon>Chordata</taxon>
        <taxon>Craniata</taxon>
        <taxon>Vertebrata</taxon>
        <taxon>Euteleostomi</taxon>
        <taxon>Amphibia</taxon>
        <taxon>Gymnophiona</taxon>
        <taxon>Geotrypetes</taxon>
    </lineage>
</organism>
<keyword evidence="3" id="KW-1185">Reference proteome</keyword>
<accession>A0A6P8PZZ6</accession>
<dbReference type="KEGG" id="gsh:117354535"/>
<dbReference type="InterPro" id="IPR021623">
    <property type="entry name" value="LAP2alpha_C"/>
</dbReference>
<evidence type="ECO:0000259" key="2">
    <source>
        <dbReference type="Pfam" id="PF11560"/>
    </source>
</evidence>
<feature type="region of interest" description="Disordered" evidence="1">
    <location>
        <begin position="36"/>
        <end position="91"/>
    </location>
</feature>
<dbReference type="Pfam" id="PF11560">
    <property type="entry name" value="LAP2alpha"/>
    <property type="match status" value="1"/>
</dbReference>
<evidence type="ECO:0000313" key="3">
    <source>
        <dbReference type="Proteomes" id="UP000515159"/>
    </source>
</evidence>
<feature type="region of interest" description="Disordered" evidence="1">
    <location>
        <begin position="433"/>
        <end position="464"/>
    </location>
</feature>
<dbReference type="OrthoDB" id="9916163at2759"/>
<dbReference type="RefSeq" id="XP_033788130.1">
    <property type="nucleotide sequence ID" value="XM_033932239.1"/>
</dbReference>
<proteinExistence type="predicted"/>
<dbReference type="Gene3D" id="1.10.287.3160">
    <property type="match status" value="1"/>
</dbReference>
<feature type="compositionally biased region" description="Basic residues" evidence="1">
    <location>
        <begin position="433"/>
        <end position="448"/>
    </location>
</feature>
<feature type="region of interest" description="Disordered" evidence="1">
    <location>
        <begin position="141"/>
        <end position="176"/>
    </location>
</feature>
<dbReference type="Proteomes" id="UP000515159">
    <property type="component" value="Chromosome 2"/>
</dbReference>